<dbReference type="GO" id="GO:0016491">
    <property type="term" value="F:oxidoreductase activity"/>
    <property type="evidence" value="ECO:0007669"/>
    <property type="project" value="InterPro"/>
</dbReference>
<feature type="domain" description="Nitroreductase" evidence="1">
    <location>
        <begin position="119"/>
        <end position="309"/>
    </location>
</feature>
<proteinExistence type="predicted"/>
<dbReference type="Proteomes" id="UP000199063">
    <property type="component" value="Unassembled WGS sequence"/>
</dbReference>
<accession>A0A1G9PVF9</accession>
<dbReference type="InterPro" id="IPR029479">
    <property type="entry name" value="Nitroreductase"/>
</dbReference>
<reference evidence="3" key="1">
    <citation type="submission" date="2016-10" db="EMBL/GenBank/DDBJ databases">
        <authorList>
            <person name="Varghese N."/>
            <person name="Submissions S."/>
        </authorList>
    </citation>
    <scope>NUCLEOTIDE SEQUENCE [LARGE SCALE GENOMIC DNA]</scope>
    <source>
        <strain evidence="3">CGMCC 4.7042</strain>
    </source>
</reference>
<dbReference type="InterPro" id="IPR050627">
    <property type="entry name" value="Nitroreductase/BluB"/>
</dbReference>
<dbReference type="Gene3D" id="3.40.109.10">
    <property type="entry name" value="NADH Oxidase"/>
    <property type="match status" value="2"/>
</dbReference>
<evidence type="ECO:0000259" key="1">
    <source>
        <dbReference type="Pfam" id="PF00881"/>
    </source>
</evidence>
<dbReference type="InterPro" id="IPR000415">
    <property type="entry name" value="Nitroreductase-like"/>
</dbReference>
<dbReference type="STRING" id="1196353.SAMN05444921_10396"/>
<dbReference type="RefSeq" id="WP_093652788.1">
    <property type="nucleotide sequence ID" value="NZ_FNHI01000003.1"/>
</dbReference>
<keyword evidence="3" id="KW-1185">Reference proteome</keyword>
<dbReference type="PANTHER" id="PTHR23026:SF123">
    <property type="entry name" value="NAD(P)H NITROREDUCTASE RV3131-RELATED"/>
    <property type="match status" value="1"/>
</dbReference>
<dbReference type="AlphaFoldDB" id="A0A1G9PVF9"/>
<evidence type="ECO:0000313" key="2">
    <source>
        <dbReference type="EMBL" id="SDM02758.1"/>
    </source>
</evidence>
<dbReference type="NCBIfam" id="NF047509">
    <property type="entry name" value="Rv3131_FMN_oxido"/>
    <property type="match status" value="1"/>
</dbReference>
<sequence length="328" mass="35674">MTAEPLDATVVTTLVRDATAAPSMHNAQPWRFRYLADRGAIRLFGDPGRAMTRADPEQRALHLGCGAALFNLRVAVAHAGREPDTALLPDPAEPWLLAEVDTDRPVRPDDDLAALHPAIHRRHTSRFPFTDEDVPSGILDGLRAAARMEGARLHMPGAWHVQEVLDLLHDAESRESLDPEAREELLRWTGAPGGATSSGDGIPAHAFGPRQHDVTAPVRDFAAGRAVAGRGSATFEKRPQLALLGTPHDNVLDWLTAGQALERVLLQATSDGLVTSLTSQALEWPELRWALRDPSSPMGHVQMVIRLGYGPEGPETPRRPVEDVLEFA</sequence>
<organism evidence="2 3">
    <name type="scientific">Streptomyces wuyuanensis</name>
    <dbReference type="NCBI Taxonomy" id="1196353"/>
    <lineage>
        <taxon>Bacteria</taxon>
        <taxon>Bacillati</taxon>
        <taxon>Actinomycetota</taxon>
        <taxon>Actinomycetes</taxon>
        <taxon>Kitasatosporales</taxon>
        <taxon>Streptomycetaceae</taxon>
        <taxon>Streptomyces</taxon>
    </lineage>
</organism>
<protein>
    <submittedName>
        <fullName evidence="2">Nitroreductase family protein</fullName>
    </submittedName>
</protein>
<dbReference type="Pfam" id="PF00881">
    <property type="entry name" value="Nitroreductase"/>
    <property type="match status" value="1"/>
</dbReference>
<gene>
    <name evidence="2" type="ORF">SAMN05444921_10396</name>
</gene>
<dbReference type="GeneID" id="40828534"/>
<name>A0A1G9PVF9_9ACTN</name>
<evidence type="ECO:0000313" key="3">
    <source>
        <dbReference type="Proteomes" id="UP000199063"/>
    </source>
</evidence>
<dbReference type="SUPFAM" id="SSF55469">
    <property type="entry name" value="FMN-dependent nitroreductase-like"/>
    <property type="match status" value="2"/>
</dbReference>
<dbReference type="PANTHER" id="PTHR23026">
    <property type="entry name" value="NADPH NITROREDUCTASE"/>
    <property type="match status" value="1"/>
</dbReference>
<dbReference type="OrthoDB" id="8156917at2"/>
<dbReference type="EMBL" id="FNHI01000003">
    <property type="protein sequence ID" value="SDM02758.1"/>
    <property type="molecule type" value="Genomic_DNA"/>
</dbReference>